<evidence type="ECO:0000256" key="5">
    <source>
        <dbReference type="ARBA" id="ARBA00022967"/>
    </source>
</evidence>
<name>A0ABS4FMU2_9BACL</name>
<sequence length="248" mass="27305">MIKVTHLKQSVYDEHEQNKKTILNNITTQFEQGEFVGLIGASGSGKSTFLRSIALQLKWDAGDLEWDGKKVISGGGKASRKYRSQAAYLEQNPSLNKDKTALKNVLIGQAGQTSWLRRLTGMIRSDDYMGAMDELEKFGLLDKAHLKAGVLSGGELQRVAICRALVHGATFMAADEPVLGLDPKTAEKVILTLKKLCEEQNKIIVTALPIDLAQRYCHRVIGIADGTITFDVAGRRLTAEEKRSVHLL</sequence>
<dbReference type="InterPro" id="IPR003439">
    <property type="entry name" value="ABC_transporter-like_ATP-bd"/>
</dbReference>
<keyword evidence="4 8" id="KW-0067">ATP-binding</keyword>
<comment type="caution">
    <text evidence="8">The sequence shown here is derived from an EMBL/GenBank/DDBJ whole genome shotgun (WGS) entry which is preliminary data.</text>
</comment>
<accession>A0ABS4FMU2</accession>
<evidence type="ECO:0000313" key="9">
    <source>
        <dbReference type="Proteomes" id="UP001519272"/>
    </source>
</evidence>
<evidence type="ECO:0000313" key="8">
    <source>
        <dbReference type="EMBL" id="MBP1903903.1"/>
    </source>
</evidence>
<keyword evidence="6" id="KW-0472">Membrane</keyword>
<dbReference type="SMART" id="SM00382">
    <property type="entry name" value="AAA"/>
    <property type="match status" value="1"/>
</dbReference>
<keyword evidence="5" id="KW-1278">Translocase</keyword>
<dbReference type="GO" id="GO:0005524">
    <property type="term" value="F:ATP binding"/>
    <property type="evidence" value="ECO:0007669"/>
    <property type="project" value="UniProtKB-KW"/>
</dbReference>
<evidence type="ECO:0000256" key="4">
    <source>
        <dbReference type="ARBA" id="ARBA00022840"/>
    </source>
</evidence>
<evidence type="ECO:0000256" key="2">
    <source>
        <dbReference type="ARBA" id="ARBA00022475"/>
    </source>
</evidence>
<keyword evidence="3" id="KW-0547">Nucleotide-binding</keyword>
<feature type="domain" description="ABC transporter" evidence="7">
    <location>
        <begin position="2"/>
        <end position="247"/>
    </location>
</feature>
<gene>
    <name evidence="8" type="ORF">J2Z32_000520</name>
</gene>
<dbReference type="Pfam" id="PF00005">
    <property type="entry name" value="ABC_tran"/>
    <property type="match status" value="1"/>
</dbReference>
<evidence type="ECO:0000259" key="7">
    <source>
        <dbReference type="PROSITE" id="PS50893"/>
    </source>
</evidence>
<dbReference type="PROSITE" id="PS50893">
    <property type="entry name" value="ABC_TRANSPORTER_2"/>
    <property type="match status" value="1"/>
</dbReference>
<proteinExistence type="predicted"/>
<reference evidence="8 9" key="1">
    <citation type="submission" date="2021-03" db="EMBL/GenBank/DDBJ databases">
        <title>Genomic Encyclopedia of Type Strains, Phase IV (KMG-IV): sequencing the most valuable type-strain genomes for metagenomic binning, comparative biology and taxonomic classification.</title>
        <authorList>
            <person name="Goeker M."/>
        </authorList>
    </citation>
    <scope>NUCLEOTIDE SEQUENCE [LARGE SCALE GENOMIC DNA]</scope>
    <source>
        <strain evidence="8 9">DSM 14349</strain>
    </source>
</reference>
<dbReference type="PANTHER" id="PTHR43166:SF6">
    <property type="entry name" value="PHOSPHONATES IMPORT ATP-BINDING PROTEIN PHNC"/>
    <property type="match status" value="1"/>
</dbReference>
<keyword evidence="2" id="KW-1003">Cell membrane</keyword>
<evidence type="ECO:0000256" key="1">
    <source>
        <dbReference type="ARBA" id="ARBA00022448"/>
    </source>
</evidence>
<organism evidence="8 9">
    <name type="scientific">Paenibacillus turicensis</name>
    <dbReference type="NCBI Taxonomy" id="160487"/>
    <lineage>
        <taxon>Bacteria</taxon>
        <taxon>Bacillati</taxon>
        <taxon>Bacillota</taxon>
        <taxon>Bacilli</taxon>
        <taxon>Bacillales</taxon>
        <taxon>Paenibacillaceae</taxon>
        <taxon>Paenibacillus</taxon>
    </lineage>
</organism>
<dbReference type="SUPFAM" id="SSF52540">
    <property type="entry name" value="P-loop containing nucleoside triphosphate hydrolases"/>
    <property type="match status" value="1"/>
</dbReference>
<dbReference type="Gene3D" id="3.40.50.300">
    <property type="entry name" value="P-loop containing nucleotide triphosphate hydrolases"/>
    <property type="match status" value="1"/>
</dbReference>
<evidence type="ECO:0000256" key="6">
    <source>
        <dbReference type="ARBA" id="ARBA00023136"/>
    </source>
</evidence>
<dbReference type="RefSeq" id="WP_210087601.1">
    <property type="nucleotide sequence ID" value="NZ_JAGGKG010000002.1"/>
</dbReference>
<dbReference type="PROSITE" id="PS00211">
    <property type="entry name" value="ABC_TRANSPORTER_1"/>
    <property type="match status" value="1"/>
</dbReference>
<keyword evidence="1" id="KW-0813">Transport</keyword>
<dbReference type="InterPro" id="IPR050086">
    <property type="entry name" value="MetN_ABC_transporter-like"/>
</dbReference>
<dbReference type="InterPro" id="IPR017871">
    <property type="entry name" value="ABC_transporter-like_CS"/>
</dbReference>
<dbReference type="InterPro" id="IPR027417">
    <property type="entry name" value="P-loop_NTPase"/>
</dbReference>
<dbReference type="InterPro" id="IPR003593">
    <property type="entry name" value="AAA+_ATPase"/>
</dbReference>
<evidence type="ECO:0000256" key="3">
    <source>
        <dbReference type="ARBA" id="ARBA00022741"/>
    </source>
</evidence>
<keyword evidence="9" id="KW-1185">Reference proteome</keyword>
<protein>
    <submittedName>
        <fullName evidence="8">Phosphonate transport system ATP-binding protein</fullName>
    </submittedName>
</protein>
<dbReference type="Proteomes" id="UP001519272">
    <property type="component" value="Unassembled WGS sequence"/>
</dbReference>
<dbReference type="EMBL" id="JAGGKG010000002">
    <property type="protein sequence ID" value="MBP1903903.1"/>
    <property type="molecule type" value="Genomic_DNA"/>
</dbReference>
<dbReference type="PANTHER" id="PTHR43166">
    <property type="entry name" value="AMINO ACID IMPORT ATP-BINDING PROTEIN"/>
    <property type="match status" value="1"/>
</dbReference>